<comment type="caution">
    <text evidence="1">The sequence shown here is derived from an EMBL/GenBank/DDBJ whole genome shotgun (WGS) entry which is preliminary data.</text>
</comment>
<keyword evidence="2" id="KW-1185">Reference proteome</keyword>
<dbReference type="Pfam" id="PF09697">
    <property type="entry name" value="Porph_ging"/>
    <property type="match status" value="1"/>
</dbReference>
<dbReference type="RefSeq" id="WP_346581460.1">
    <property type="nucleotide sequence ID" value="NZ_JBDJLH010000001.1"/>
</dbReference>
<gene>
    <name evidence="1" type="ORF">ABE541_13205</name>
</gene>
<accession>A0ABV0BTV1</accession>
<dbReference type="NCBIfam" id="TIGR01200">
    <property type="entry name" value="GLPGLI"/>
    <property type="match status" value="1"/>
</dbReference>
<name>A0ABV0BTV1_9SPHI</name>
<organism evidence="1 2">
    <name type="scientific">Sphingobacterium kitahiroshimense</name>
    <dbReference type="NCBI Taxonomy" id="470446"/>
    <lineage>
        <taxon>Bacteria</taxon>
        <taxon>Pseudomonadati</taxon>
        <taxon>Bacteroidota</taxon>
        <taxon>Sphingobacteriia</taxon>
        <taxon>Sphingobacteriales</taxon>
        <taxon>Sphingobacteriaceae</taxon>
        <taxon>Sphingobacterium</taxon>
    </lineage>
</organism>
<dbReference type="EMBL" id="JBDJNQ010000006">
    <property type="protein sequence ID" value="MEN5378216.1"/>
    <property type="molecule type" value="Genomic_DNA"/>
</dbReference>
<reference evidence="1 2" key="1">
    <citation type="submission" date="2024-04" db="EMBL/GenBank/DDBJ databases">
        <title>WGS of bacteria from Torrens River.</title>
        <authorList>
            <person name="Wyrsch E.R."/>
            <person name="Drigo B."/>
        </authorList>
    </citation>
    <scope>NUCLEOTIDE SEQUENCE [LARGE SCALE GENOMIC DNA]</scope>
    <source>
        <strain evidence="1 2">TWI391</strain>
    </source>
</reference>
<evidence type="ECO:0000313" key="1">
    <source>
        <dbReference type="EMBL" id="MEN5378216.1"/>
    </source>
</evidence>
<protein>
    <submittedName>
        <fullName evidence="1">GLPGLI family protein</fullName>
    </submittedName>
</protein>
<evidence type="ECO:0000313" key="2">
    <source>
        <dbReference type="Proteomes" id="UP001409291"/>
    </source>
</evidence>
<dbReference type="Proteomes" id="UP001409291">
    <property type="component" value="Unassembled WGS sequence"/>
</dbReference>
<proteinExistence type="predicted"/>
<sequence>MLRYIIIILFFLPFSLYSQKLDHSFSGRVLYNISFKLDSTSAKNYNEVTELLFNDSTSLFRSVNFGRRDSALYSLEKNGDFEGYPMSFFGETLTVLPFQILKQHNSMFTFQNLNAGNGINVFCYMEPSNSIEWRLIDSTKTIGGMQCQKAEGKYAGRNWEVWFTNEVPINDGPYKFLGLPGLVISAIDDTKTWKFECLEIKTSLANEVNLNRYLRTGIHKVSKEAFLKEQSNAKKAYVQNRMIEFLSNYKSLNDDEIKEKKKNFQASVDSDNNWIELNF</sequence>
<dbReference type="InterPro" id="IPR005901">
    <property type="entry name" value="GLPGLI"/>
</dbReference>